<dbReference type="RefSeq" id="XP_008907611.1">
    <property type="nucleotide sequence ID" value="XM_008909363.1"/>
</dbReference>
<dbReference type="AlphaFoldDB" id="W2Q4P0"/>
<proteinExistence type="predicted"/>
<dbReference type="VEuPathDB" id="FungiDB:PPTG_23247"/>
<reference evidence="2" key="1">
    <citation type="submission" date="2011-12" db="EMBL/GenBank/DDBJ databases">
        <authorList>
            <consortium name="The Broad Institute Genome Sequencing Platform"/>
            <person name="Russ C."/>
            <person name="Tyler B."/>
            <person name="Panabieres F."/>
            <person name="Shan W."/>
            <person name="Tripathy S."/>
            <person name="Grunwald N."/>
            <person name="Machado M."/>
            <person name="Young S.K."/>
            <person name="Zeng Q."/>
            <person name="Gargeya S."/>
            <person name="Fitzgerald M."/>
            <person name="Haas B."/>
            <person name="Abouelleil A."/>
            <person name="Alvarado L."/>
            <person name="Arachchi H.M."/>
            <person name="Berlin A."/>
            <person name="Chapman S.B."/>
            <person name="Gearin G."/>
            <person name="Goldberg J."/>
            <person name="Griggs A."/>
            <person name="Gujja S."/>
            <person name="Hansen M."/>
            <person name="Heiman D."/>
            <person name="Howarth C."/>
            <person name="Larimer J."/>
            <person name="Lui A."/>
            <person name="MacDonald P.J.P."/>
            <person name="McCowen C."/>
            <person name="Montmayeur A."/>
            <person name="Murphy C."/>
            <person name="Neiman D."/>
            <person name="Pearson M."/>
            <person name="Priest M."/>
            <person name="Roberts A."/>
            <person name="Saif S."/>
            <person name="Shea T."/>
            <person name="Sisk P."/>
            <person name="Stolte C."/>
            <person name="Sykes S."/>
            <person name="Wortman J."/>
            <person name="Nusbaum C."/>
            <person name="Birren B."/>
        </authorList>
    </citation>
    <scope>NUCLEOTIDE SEQUENCE [LARGE SCALE GENOMIC DNA]</scope>
    <source>
        <strain evidence="2">INRA-310</strain>
    </source>
</reference>
<dbReference type="Proteomes" id="UP000018817">
    <property type="component" value="Unassembled WGS sequence"/>
</dbReference>
<dbReference type="EMBL" id="KI669593">
    <property type="protein sequence ID" value="ETN07235.1"/>
    <property type="molecule type" value="Genomic_DNA"/>
</dbReference>
<accession>W2Q4P0</accession>
<evidence type="ECO:0000313" key="1">
    <source>
        <dbReference type="EMBL" id="ETN07235.1"/>
    </source>
</evidence>
<name>W2Q4P0_PHYN3</name>
<dbReference type="GeneID" id="20191846"/>
<reference evidence="1 2" key="2">
    <citation type="submission" date="2013-11" db="EMBL/GenBank/DDBJ databases">
        <title>The Genome Sequence of Phytophthora parasitica INRA-310.</title>
        <authorList>
            <consortium name="The Broad Institute Genomics Platform"/>
            <person name="Russ C."/>
            <person name="Tyler B."/>
            <person name="Panabieres F."/>
            <person name="Shan W."/>
            <person name="Tripathy S."/>
            <person name="Grunwald N."/>
            <person name="Machado M."/>
            <person name="Johnson C.S."/>
            <person name="Arredondo F."/>
            <person name="Hong C."/>
            <person name="Coffey M."/>
            <person name="Young S.K."/>
            <person name="Zeng Q."/>
            <person name="Gargeya S."/>
            <person name="Fitzgerald M."/>
            <person name="Abouelleil A."/>
            <person name="Alvarado L."/>
            <person name="Chapman S.B."/>
            <person name="Gainer-Dewar J."/>
            <person name="Goldberg J."/>
            <person name="Griggs A."/>
            <person name="Gujja S."/>
            <person name="Hansen M."/>
            <person name="Howarth C."/>
            <person name="Imamovic A."/>
            <person name="Ireland A."/>
            <person name="Larimer J."/>
            <person name="McCowan C."/>
            <person name="Murphy C."/>
            <person name="Pearson M."/>
            <person name="Poon T.W."/>
            <person name="Priest M."/>
            <person name="Roberts A."/>
            <person name="Saif S."/>
            <person name="Shea T."/>
            <person name="Sykes S."/>
            <person name="Wortman J."/>
            <person name="Nusbaum C."/>
            <person name="Birren B."/>
        </authorList>
    </citation>
    <scope>NUCLEOTIDE SEQUENCE [LARGE SCALE GENOMIC DNA]</scope>
    <source>
        <strain evidence="1 2">INRA-310</strain>
    </source>
</reference>
<sequence length="123" mass="13057">MVSVSCTGCSGAVEVIIVGTWADASWEAEVVPGQAAITRKYFSERKANAQMAGQPRTSRGKIPTAASKSDTMATWVNFRSDVAQRLGYLNPGFCLEFLLCGSENLPELGHRVGANSFSSSGAH</sequence>
<gene>
    <name evidence="1" type="ORF">PPTG_23247</name>
</gene>
<evidence type="ECO:0000313" key="2">
    <source>
        <dbReference type="Proteomes" id="UP000018817"/>
    </source>
</evidence>
<protein>
    <submittedName>
        <fullName evidence="1">Uncharacterized protein</fullName>
    </submittedName>
</protein>
<organism evidence="1 2">
    <name type="scientific">Phytophthora nicotianae (strain INRA-310)</name>
    <name type="common">Phytophthora parasitica</name>
    <dbReference type="NCBI Taxonomy" id="761204"/>
    <lineage>
        <taxon>Eukaryota</taxon>
        <taxon>Sar</taxon>
        <taxon>Stramenopiles</taxon>
        <taxon>Oomycota</taxon>
        <taxon>Peronosporomycetes</taxon>
        <taxon>Peronosporales</taxon>
        <taxon>Peronosporaceae</taxon>
        <taxon>Phytophthora</taxon>
    </lineage>
</organism>